<dbReference type="PROSITE" id="PS00237">
    <property type="entry name" value="G_PROTEIN_RECEP_F1_1"/>
    <property type="match status" value="1"/>
</dbReference>
<evidence type="ECO:0000256" key="8">
    <source>
        <dbReference type="ARBA" id="ARBA00023136"/>
    </source>
</evidence>
<evidence type="ECO:0000256" key="4">
    <source>
        <dbReference type="ARBA" id="ARBA00022692"/>
    </source>
</evidence>
<feature type="transmembrane region" description="Helical" evidence="12">
    <location>
        <begin position="271"/>
        <end position="292"/>
    </location>
</feature>
<feature type="transmembrane region" description="Helical" evidence="12">
    <location>
        <begin position="140"/>
        <end position="162"/>
    </location>
</feature>
<keyword evidence="9 11" id="KW-0675">Receptor</keyword>
<gene>
    <name evidence="15" type="primary">LOC115458238</name>
</gene>
<dbReference type="RefSeq" id="XP_030043958.1">
    <property type="nucleotide sequence ID" value="XM_030188098.1"/>
</dbReference>
<feature type="transmembrane region" description="Helical" evidence="12">
    <location>
        <begin position="238"/>
        <end position="259"/>
    </location>
</feature>
<dbReference type="FunFam" id="1.20.1070.10:FF:000001">
    <property type="entry name" value="Olfactory receptor"/>
    <property type="match status" value="1"/>
</dbReference>
<dbReference type="InterPro" id="IPR017452">
    <property type="entry name" value="GPCR_Rhodpsn_7TM"/>
</dbReference>
<accession>A0A6P7WU83</accession>
<dbReference type="SMART" id="SM01381">
    <property type="entry name" value="7TM_GPCR_Srsx"/>
    <property type="match status" value="1"/>
</dbReference>
<dbReference type="Proteomes" id="UP000515156">
    <property type="component" value="Chromosome 14"/>
</dbReference>
<evidence type="ECO:0000256" key="7">
    <source>
        <dbReference type="ARBA" id="ARBA00023040"/>
    </source>
</evidence>
<evidence type="ECO:0000313" key="14">
    <source>
        <dbReference type="Proteomes" id="UP000515156"/>
    </source>
</evidence>
<evidence type="ECO:0000256" key="6">
    <source>
        <dbReference type="ARBA" id="ARBA00022989"/>
    </source>
</evidence>
<evidence type="ECO:0000313" key="15">
    <source>
        <dbReference type="RefSeq" id="XP_030043958.1"/>
    </source>
</evidence>
<evidence type="ECO:0000256" key="10">
    <source>
        <dbReference type="ARBA" id="ARBA00023224"/>
    </source>
</evidence>
<keyword evidence="3 12" id="KW-0716">Sensory transduction</keyword>
<dbReference type="GO" id="GO:0004984">
    <property type="term" value="F:olfactory receptor activity"/>
    <property type="evidence" value="ECO:0007669"/>
    <property type="project" value="InterPro"/>
</dbReference>
<feature type="transmembrane region" description="Helical" evidence="12">
    <location>
        <begin position="200"/>
        <end position="226"/>
    </location>
</feature>
<keyword evidence="6 12" id="KW-1133">Transmembrane helix</keyword>
<proteinExistence type="inferred from homology"/>
<comment type="subcellular location">
    <subcellularLocation>
        <location evidence="1 12">Cell membrane</location>
        <topology evidence="1 12">Multi-pass membrane protein</topology>
    </subcellularLocation>
</comment>
<dbReference type="AlphaFoldDB" id="A0A6P7WU83"/>
<dbReference type="KEGG" id="muo:115458238"/>
<evidence type="ECO:0000256" key="1">
    <source>
        <dbReference type="ARBA" id="ARBA00004651"/>
    </source>
</evidence>
<evidence type="ECO:0000256" key="12">
    <source>
        <dbReference type="RuleBase" id="RU363047"/>
    </source>
</evidence>
<dbReference type="InterPro" id="IPR000276">
    <property type="entry name" value="GPCR_Rhodpsn"/>
</dbReference>
<evidence type="ECO:0000256" key="9">
    <source>
        <dbReference type="ARBA" id="ARBA00023170"/>
    </source>
</evidence>
<dbReference type="PRINTS" id="PR00237">
    <property type="entry name" value="GPCRRHODOPSN"/>
</dbReference>
<dbReference type="SUPFAM" id="SSF81321">
    <property type="entry name" value="Family A G protein-coupled receptor-like"/>
    <property type="match status" value="1"/>
</dbReference>
<feature type="transmembrane region" description="Helical" evidence="12">
    <location>
        <begin position="25"/>
        <end position="48"/>
    </location>
</feature>
<dbReference type="Pfam" id="PF13853">
    <property type="entry name" value="7tm_4"/>
    <property type="match status" value="1"/>
</dbReference>
<dbReference type="PRINTS" id="PR00245">
    <property type="entry name" value="OLFACTORYR"/>
</dbReference>
<keyword evidence="2 12" id="KW-1003">Cell membrane</keyword>
<keyword evidence="14" id="KW-1185">Reference proteome</keyword>
<comment type="similarity">
    <text evidence="11">Belongs to the G-protein coupled receptor 1 family.</text>
</comment>
<evidence type="ECO:0000259" key="13">
    <source>
        <dbReference type="PROSITE" id="PS50262"/>
    </source>
</evidence>
<evidence type="ECO:0000256" key="11">
    <source>
        <dbReference type="RuleBase" id="RU000688"/>
    </source>
</evidence>
<dbReference type="InParanoid" id="A0A6P7WU83"/>
<keyword evidence="4 11" id="KW-0812">Transmembrane</keyword>
<keyword evidence="8 12" id="KW-0472">Membrane</keyword>
<dbReference type="CDD" id="cd13954">
    <property type="entry name" value="7tmA_OR"/>
    <property type="match status" value="1"/>
</dbReference>
<feature type="domain" description="G-protein coupled receptors family 1 profile" evidence="13">
    <location>
        <begin position="41"/>
        <end position="290"/>
    </location>
</feature>
<evidence type="ECO:0000256" key="3">
    <source>
        <dbReference type="ARBA" id="ARBA00022606"/>
    </source>
</evidence>
<dbReference type="InterPro" id="IPR050516">
    <property type="entry name" value="Olfactory_GPCR"/>
</dbReference>
<feature type="transmembrane region" description="Helical" evidence="12">
    <location>
        <begin position="98"/>
        <end position="120"/>
    </location>
</feature>
<dbReference type="GeneID" id="115458238"/>
<organism evidence="14 15">
    <name type="scientific">Microcaecilia unicolor</name>
    <dbReference type="NCBI Taxonomy" id="1415580"/>
    <lineage>
        <taxon>Eukaryota</taxon>
        <taxon>Metazoa</taxon>
        <taxon>Chordata</taxon>
        <taxon>Craniata</taxon>
        <taxon>Vertebrata</taxon>
        <taxon>Euteleostomi</taxon>
        <taxon>Amphibia</taxon>
        <taxon>Gymnophiona</taxon>
        <taxon>Siphonopidae</taxon>
        <taxon>Microcaecilia</taxon>
    </lineage>
</organism>
<sequence length="315" mass="35790">MEEENITRVTEFIILGFPEFPELQIPLFLLFLLIYLIILMGNLTIITLTCLDPHLHTPMYFFLCNLSFLDMSYTSVTLPKLLDISLRKRQHISTNSCFVQMYFFLFSVCVEYVLLTVMSYDRYAAICHPLRYAVIMNPRLCVLMAAGTWIFGFLVPVTHTVLVSGLSYCGSNDINHYFCDPSALLQLSCTATSTVESVTYIIGSFVTLPCLILTLVSYVYIISAILRIRSAEGRRKAFSTCSSHLTVVTLFYGTLIFSYERPTSTQSLNQNKLSAVLFNALIPMFNPMIYSLKNQEVKKALRRVFSLPLTVKHCG</sequence>
<dbReference type="PANTHER" id="PTHR26452">
    <property type="entry name" value="OLFACTORY RECEPTOR"/>
    <property type="match status" value="1"/>
</dbReference>
<evidence type="ECO:0000256" key="2">
    <source>
        <dbReference type="ARBA" id="ARBA00022475"/>
    </source>
</evidence>
<keyword evidence="10 11" id="KW-0807">Transducer</keyword>
<dbReference type="PROSITE" id="PS50262">
    <property type="entry name" value="G_PROTEIN_RECEP_F1_2"/>
    <property type="match status" value="1"/>
</dbReference>
<dbReference type="InterPro" id="IPR000725">
    <property type="entry name" value="Olfact_rcpt"/>
</dbReference>
<name>A0A6P7WU83_9AMPH</name>
<keyword evidence="7 11" id="KW-0297">G-protein coupled receptor</keyword>
<reference evidence="15" key="1">
    <citation type="submission" date="2025-08" db="UniProtKB">
        <authorList>
            <consortium name="RefSeq"/>
        </authorList>
    </citation>
    <scope>IDENTIFICATION</scope>
</reference>
<dbReference type="GO" id="GO:0004930">
    <property type="term" value="F:G protein-coupled receptor activity"/>
    <property type="evidence" value="ECO:0007669"/>
    <property type="project" value="UniProtKB-KW"/>
</dbReference>
<dbReference type="GO" id="GO:0005886">
    <property type="term" value="C:plasma membrane"/>
    <property type="evidence" value="ECO:0007669"/>
    <property type="project" value="UniProtKB-SubCell"/>
</dbReference>
<keyword evidence="5 12" id="KW-0552">Olfaction</keyword>
<protein>
    <recommendedName>
        <fullName evidence="12">Olfactory receptor</fullName>
    </recommendedName>
</protein>
<dbReference type="OrthoDB" id="9911594at2759"/>
<evidence type="ECO:0000256" key="5">
    <source>
        <dbReference type="ARBA" id="ARBA00022725"/>
    </source>
</evidence>
<dbReference type="Gene3D" id="1.20.1070.10">
    <property type="entry name" value="Rhodopsin 7-helix transmembrane proteins"/>
    <property type="match status" value="1"/>
</dbReference>